<reference evidence="13" key="1">
    <citation type="submission" date="2017-04" db="EMBL/GenBank/DDBJ databases">
        <title>Function of individual gut microbiota members based on whole genome sequencing of pure cultures obtained from chicken caecum.</title>
        <authorList>
            <person name="Medvecky M."/>
            <person name="Cejkova D."/>
            <person name="Polansky O."/>
            <person name="Karasova D."/>
            <person name="Kubasova T."/>
            <person name="Cizek A."/>
            <person name="Rychlik I."/>
        </authorList>
    </citation>
    <scope>NUCLEOTIDE SEQUENCE [LARGE SCALE GENOMIC DNA]</scope>
    <source>
        <strain evidence="13">An180</strain>
    </source>
</reference>
<evidence type="ECO:0000256" key="1">
    <source>
        <dbReference type="ARBA" id="ARBA00018672"/>
    </source>
</evidence>
<dbReference type="GO" id="GO:0032993">
    <property type="term" value="C:protein-DNA complex"/>
    <property type="evidence" value="ECO:0007669"/>
    <property type="project" value="TreeGrafter"/>
</dbReference>
<dbReference type="Pfam" id="PF00486">
    <property type="entry name" value="Trans_reg_C"/>
    <property type="match status" value="1"/>
</dbReference>
<evidence type="ECO:0000259" key="10">
    <source>
        <dbReference type="PROSITE" id="PS50110"/>
    </source>
</evidence>
<dbReference type="InterPro" id="IPR016032">
    <property type="entry name" value="Sig_transdc_resp-reg_C-effctor"/>
</dbReference>
<feature type="DNA-binding region" description="OmpR/PhoB-type" evidence="9">
    <location>
        <begin position="125"/>
        <end position="223"/>
    </location>
</feature>
<evidence type="ECO:0000259" key="11">
    <source>
        <dbReference type="PROSITE" id="PS51755"/>
    </source>
</evidence>
<dbReference type="CDD" id="cd00383">
    <property type="entry name" value="trans_reg_C"/>
    <property type="match status" value="1"/>
</dbReference>
<evidence type="ECO:0000256" key="9">
    <source>
        <dbReference type="PROSITE-ProRule" id="PRU01091"/>
    </source>
</evidence>
<dbReference type="Pfam" id="PF00072">
    <property type="entry name" value="Response_reg"/>
    <property type="match status" value="1"/>
</dbReference>
<sequence>MRILLAEDERSLSRAVCALLEKNNYSVDAVYDGQEALDFLESGNYDAVILDIMMPKLDGLEVLRRLRQKGNPIPVLMLTAKSEVEDKVTGLDMGANDYLTKPFSTAELMARIRAMTRSQTGGQITSRLTWGNITLDQTTFELSSPHGSFRLANKEYQMMELLLRNPRQLIPTERFLERIWGYDSDVELNVVWVYISYLRKKLAALQANIQIKATRNAGYSLEERP</sequence>
<dbReference type="InterPro" id="IPR039420">
    <property type="entry name" value="WalR-like"/>
</dbReference>
<dbReference type="Gene3D" id="1.10.10.10">
    <property type="entry name" value="Winged helix-like DNA-binding domain superfamily/Winged helix DNA-binding domain"/>
    <property type="match status" value="1"/>
</dbReference>
<keyword evidence="5 9" id="KW-0238">DNA-binding</keyword>
<comment type="caution">
    <text evidence="12">The sequence shown here is derived from an EMBL/GenBank/DDBJ whole genome shotgun (WGS) entry which is preliminary data.</text>
</comment>
<evidence type="ECO:0000256" key="6">
    <source>
        <dbReference type="ARBA" id="ARBA00023163"/>
    </source>
</evidence>
<dbReference type="PROSITE" id="PS51755">
    <property type="entry name" value="OMPR_PHOB"/>
    <property type="match status" value="1"/>
</dbReference>
<keyword evidence="2 8" id="KW-0597">Phosphoprotein</keyword>
<dbReference type="SMART" id="SM00862">
    <property type="entry name" value="Trans_reg_C"/>
    <property type="match status" value="1"/>
</dbReference>
<evidence type="ECO:0000256" key="4">
    <source>
        <dbReference type="ARBA" id="ARBA00023015"/>
    </source>
</evidence>
<dbReference type="SUPFAM" id="SSF52172">
    <property type="entry name" value="CheY-like"/>
    <property type="match status" value="1"/>
</dbReference>
<dbReference type="AlphaFoldDB" id="A0A1Y4L8V6"/>
<dbReference type="SMART" id="SM00448">
    <property type="entry name" value="REC"/>
    <property type="match status" value="1"/>
</dbReference>
<dbReference type="EMBL" id="NFKK01000005">
    <property type="protein sequence ID" value="OUP53163.1"/>
    <property type="molecule type" value="Genomic_DNA"/>
</dbReference>
<dbReference type="InterPro" id="IPR001867">
    <property type="entry name" value="OmpR/PhoB-type_DNA-bd"/>
</dbReference>
<dbReference type="GO" id="GO:0000156">
    <property type="term" value="F:phosphorelay response regulator activity"/>
    <property type="evidence" value="ECO:0007669"/>
    <property type="project" value="TreeGrafter"/>
</dbReference>
<dbReference type="PANTHER" id="PTHR48111:SF22">
    <property type="entry name" value="REGULATOR OF RPOS"/>
    <property type="match status" value="1"/>
</dbReference>
<dbReference type="SUPFAM" id="SSF46894">
    <property type="entry name" value="C-terminal effector domain of the bipartite response regulators"/>
    <property type="match status" value="1"/>
</dbReference>
<feature type="domain" description="Response regulatory" evidence="10">
    <location>
        <begin position="2"/>
        <end position="116"/>
    </location>
</feature>
<keyword evidence="6" id="KW-0804">Transcription</keyword>
<evidence type="ECO:0000256" key="3">
    <source>
        <dbReference type="ARBA" id="ARBA00023012"/>
    </source>
</evidence>
<keyword evidence="4" id="KW-0805">Transcription regulation</keyword>
<dbReference type="PROSITE" id="PS50110">
    <property type="entry name" value="RESPONSE_REGULATORY"/>
    <property type="match status" value="1"/>
</dbReference>
<dbReference type="InterPro" id="IPR036388">
    <property type="entry name" value="WH-like_DNA-bd_sf"/>
</dbReference>
<organism evidence="12 13">
    <name type="scientific">Butyricicoccus pullicaecorum</name>
    <dbReference type="NCBI Taxonomy" id="501571"/>
    <lineage>
        <taxon>Bacteria</taxon>
        <taxon>Bacillati</taxon>
        <taxon>Bacillota</taxon>
        <taxon>Clostridia</taxon>
        <taxon>Eubacteriales</taxon>
        <taxon>Butyricicoccaceae</taxon>
        <taxon>Butyricicoccus</taxon>
    </lineage>
</organism>
<dbReference type="GO" id="GO:0000976">
    <property type="term" value="F:transcription cis-regulatory region binding"/>
    <property type="evidence" value="ECO:0007669"/>
    <property type="project" value="TreeGrafter"/>
</dbReference>
<evidence type="ECO:0000313" key="13">
    <source>
        <dbReference type="Proteomes" id="UP000195897"/>
    </source>
</evidence>
<dbReference type="GO" id="GO:0006355">
    <property type="term" value="P:regulation of DNA-templated transcription"/>
    <property type="evidence" value="ECO:0007669"/>
    <property type="project" value="InterPro"/>
</dbReference>
<dbReference type="Gene3D" id="3.40.50.2300">
    <property type="match status" value="1"/>
</dbReference>
<evidence type="ECO:0000313" key="12">
    <source>
        <dbReference type="EMBL" id="OUP53163.1"/>
    </source>
</evidence>
<evidence type="ECO:0000256" key="2">
    <source>
        <dbReference type="ARBA" id="ARBA00022553"/>
    </source>
</evidence>
<gene>
    <name evidence="12" type="ORF">B5F17_06215</name>
</gene>
<name>A0A1Y4L8V6_9FIRM</name>
<keyword evidence="3" id="KW-0902">Two-component regulatory system</keyword>
<protein>
    <recommendedName>
        <fullName evidence="1">Stage 0 sporulation protein A homolog</fullName>
    </recommendedName>
</protein>
<proteinExistence type="predicted"/>
<dbReference type="CDD" id="cd17625">
    <property type="entry name" value="REC_OmpR_DrrD-like"/>
    <property type="match status" value="1"/>
</dbReference>
<dbReference type="Proteomes" id="UP000195897">
    <property type="component" value="Unassembled WGS sequence"/>
</dbReference>
<dbReference type="Gene3D" id="6.10.250.690">
    <property type="match status" value="1"/>
</dbReference>
<accession>A0A1Y4L8V6</accession>
<dbReference type="InterPro" id="IPR011006">
    <property type="entry name" value="CheY-like_superfamily"/>
</dbReference>
<dbReference type="PANTHER" id="PTHR48111">
    <property type="entry name" value="REGULATOR OF RPOS"/>
    <property type="match status" value="1"/>
</dbReference>
<evidence type="ECO:0000256" key="5">
    <source>
        <dbReference type="ARBA" id="ARBA00023125"/>
    </source>
</evidence>
<evidence type="ECO:0000256" key="8">
    <source>
        <dbReference type="PROSITE-ProRule" id="PRU00169"/>
    </source>
</evidence>
<feature type="domain" description="OmpR/PhoB-type" evidence="11">
    <location>
        <begin position="125"/>
        <end position="223"/>
    </location>
</feature>
<evidence type="ECO:0000256" key="7">
    <source>
        <dbReference type="ARBA" id="ARBA00024867"/>
    </source>
</evidence>
<dbReference type="GO" id="GO:0005829">
    <property type="term" value="C:cytosol"/>
    <property type="evidence" value="ECO:0007669"/>
    <property type="project" value="TreeGrafter"/>
</dbReference>
<feature type="modified residue" description="4-aspartylphosphate" evidence="8">
    <location>
        <position position="51"/>
    </location>
</feature>
<comment type="function">
    <text evidence="7">May play the central regulatory role in sporulation. It may be an element of the effector pathway responsible for the activation of sporulation genes in response to nutritional stress. Spo0A may act in concert with spo0H (a sigma factor) to control the expression of some genes that are critical to the sporulation process.</text>
</comment>
<dbReference type="InterPro" id="IPR001789">
    <property type="entry name" value="Sig_transdc_resp-reg_receiver"/>
</dbReference>
<dbReference type="RefSeq" id="WP_087371967.1">
    <property type="nucleotide sequence ID" value="NZ_NFKK01000005.1"/>
</dbReference>
<dbReference type="FunFam" id="3.40.50.2300:FF:000002">
    <property type="entry name" value="DNA-binding response regulator PhoP"/>
    <property type="match status" value="1"/>
</dbReference>